<feature type="repeat" description="ANK" evidence="3">
    <location>
        <begin position="60"/>
        <end position="92"/>
    </location>
</feature>
<dbReference type="PROSITE" id="PS50088">
    <property type="entry name" value="ANK_REPEAT"/>
    <property type="match status" value="4"/>
</dbReference>
<feature type="repeat" description="ANK" evidence="3">
    <location>
        <begin position="164"/>
        <end position="196"/>
    </location>
</feature>
<dbReference type="SMART" id="SM00248">
    <property type="entry name" value="ANK"/>
    <property type="match status" value="6"/>
</dbReference>
<evidence type="ECO:0000256" key="1">
    <source>
        <dbReference type="ARBA" id="ARBA00022737"/>
    </source>
</evidence>
<evidence type="ECO:0000256" key="2">
    <source>
        <dbReference type="ARBA" id="ARBA00023043"/>
    </source>
</evidence>
<dbReference type="PROSITE" id="PS50297">
    <property type="entry name" value="ANK_REP_REGION"/>
    <property type="match status" value="4"/>
</dbReference>
<proteinExistence type="predicted"/>
<dbReference type="Pfam" id="PF12796">
    <property type="entry name" value="Ank_2"/>
    <property type="match status" value="1"/>
</dbReference>
<dbReference type="Pfam" id="PF13637">
    <property type="entry name" value="Ank_4"/>
    <property type="match status" value="1"/>
</dbReference>
<dbReference type="Proteomes" id="UP000037460">
    <property type="component" value="Unassembled WGS sequence"/>
</dbReference>
<evidence type="ECO:0000256" key="3">
    <source>
        <dbReference type="PROSITE-ProRule" id="PRU00023"/>
    </source>
</evidence>
<protein>
    <submittedName>
        <fullName evidence="5">Ankyrin repeat protein</fullName>
    </submittedName>
</protein>
<dbReference type="InterPro" id="IPR002110">
    <property type="entry name" value="Ankyrin_rpt"/>
</dbReference>
<organism evidence="5 6">
    <name type="scientific">Chrysochromulina tobinii</name>
    <dbReference type="NCBI Taxonomy" id="1460289"/>
    <lineage>
        <taxon>Eukaryota</taxon>
        <taxon>Haptista</taxon>
        <taxon>Haptophyta</taxon>
        <taxon>Prymnesiophyceae</taxon>
        <taxon>Prymnesiales</taxon>
        <taxon>Chrysochromulinaceae</taxon>
        <taxon>Chrysochromulina</taxon>
    </lineage>
</organism>
<accession>A0A0M0JIX6</accession>
<dbReference type="AlphaFoldDB" id="A0A0M0JIX6"/>
<dbReference type="EMBL" id="JWZX01002837">
    <property type="protein sequence ID" value="KOO26541.1"/>
    <property type="molecule type" value="Genomic_DNA"/>
</dbReference>
<feature type="repeat" description="ANK" evidence="3">
    <location>
        <begin position="128"/>
        <end position="149"/>
    </location>
</feature>
<evidence type="ECO:0000313" key="5">
    <source>
        <dbReference type="EMBL" id="KOO26541.1"/>
    </source>
</evidence>
<keyword evidence="1" id="KW-0677">Repeat</keyword>
<evidence type="ECO:0000313" key="6">
    <source>
        <dbReference type="Proteomes" id="UP000037460"/>
    </source>
</evidence>
<feature type="chain" id="PRO_5005601878" evidence="4">
    <location>
        <begin position="21"/>
        <end position="413"/>
    </location>
</feature>
<comment type="caution">
    <text evidence="5">The sequence shown here is derived from an EMBL/GenBank/DDBJ whole genome shotgun (WGS) entry which is preliminary data.</text>
</comment>
<dbReference type="PANTHER" id="PTHR24198:SF165">
    <property type="entry name" value="ANKYRIN REPEAT-CONTAINING PROTEIN-RELATED"/>
    <property type="match status" value="1"/>
</dbReference>
<keyword evidence="6" id="KW-1185">Reference proteome</keyword>
<reference evidence="6" key="1">
    <citation type="journal article" date="2015" name="PLoS Genet.">
        <title>Genome Sequence and Transcriptome Analyses of Chrysochromulina tobin: Metabolic Tools for Enhanced Algal Fitness in the Prominent Order Prymnesiales (Haptophyceae).</title>
        <authorList>
            <person name="Hovde B.T."/>
            <person name="Deodato C.R."/>
            <person name="Hunsperger H.M."/>
            <person name="Ryken S.A."/>
            <person name="Yost W."/>
            <person name="Jha R.K."/>
            <person name="Patterson J."/>
            <person name="Monnat R.J. Jr."/>
            <person name="Barlow S.B."/>
            <person name="Starkenburg S.R."/>
            <person name="Cattolico R.A."/>
        </authorList>
    </citation>
    <scope>NUCLEOTIDE SEQUENCE</scope>
    <source>
        <strain evidence="6">CCMP291</strain>
    </source>
</reference>
<dbReference type="Gene3D" id="1.25.40.20">
    <property type="entry name" value="Ankyrin repeat-containing domain"/>
    <property type="match status" value="3"/>
</dbReference>
<dbReference type="PANTHER" id="PTHR24198">
    <property type="entry name" value="ANKYRIN REPEAT AND PROTEIN KINASE DOMAIN-CONTAINING PROTEIN"/>
    <property type="match status" value="1"/>
</dbReference>
<sequence>MLALELGGAFLVSAAVSAWARGGTSNPRLFRLQQAAAAGHNDVVTEVVEAGLLVDAAAEDGRTALIIAAAADQAATVRILLSMGASPRACTHGDGLTAAHIAAARNGVRVLTCLLDADARLGNVSDSAGLTPLHHACANGHAEAADVLLVTFGFAVDVQAVSADGATPLALAACCGSQPCVKILLEHGAQVEAADKAGETALHRACAAGHLPVAALLLDAGASMFRENRRGETAADLAAAAGAEPLARLLQQHHAHRLAAGQREANVAQLVSQRLLEQLRILRQTDALALHQLCLEPQTQRLLRRYGISDGTDVNLTSSTNLTKLSDSIDASVGSGGTGASRGGGADLREATRASNGVVLGEAHGVVLGEAARTAVGMLDEDHDGVEAPPTSRATKRIHRLHDELDELDEAYP</sequence>
<keyword evidence="4" id="KW-0732">Signal</keyword>
<dbReference type="SUPFAM" id="SSF48403">
    <property type="entry name" value="Ankyrin repeat"/>
    <property type="match status" value="1"/>
</dbReference>
<feature type="signal peptide" evidence="4">
    <location>
        <begin position="1"/>
        <end position="20"/>
    </location>
</feature>
<dbReference type="Pfam" id="PF00023">
    <property type="entry name" value="Ank"/>
    <property type="match status" value="1"/>
</dbReference>
<feature type="repeat" description="ANK" evidence="3">
    <location>
        <begin position="197"/>
        <end position="229"/>
    </location>
</feature>
<dbReference type="InterPro" id="IPR036770">
    <property type="entry name" value="Ankyrin_rpt-contain_sf"/>
</dbReference>
<dbReference type="PRINTS" id="PR01415">
    <property type="entry name" value="ANKYRIN"/>
</dbReference>
<gene>
    <name evidence="5" type="ORF">Ctob_006982</name>
</gene>
<dbReference type="OrthoDB" id="9995210at2759"/>
<name>A0A0M0JIX6_9EUKA</name>
<evidence type="ECO:0000256" key="4">
    <source>
        <dbReference type="SAM" id="SignalP"/>
    </source>
</evidence>
<keyword evidence="2 3" id="KW-0040">ANK repeat</keyword>